<name>A0A2A2LL46_9BILA</name>
<accession>A0A2A2LL46</accession>
<comment type="caution">
    <text evidence="2">The sequence shown here is derived from an EMBL/GenBank/DDBJ whole genome shotgun (WGS) entry which is preliminary data.</text>
</comment>
<keyword evidence="3" id="KW-1185">Reference proteome</keyword>
<dbReference type="EMBL" id="LIAE01006629">
    <property type="protein sequence ID" value="PAV86798.1"/>
    <property type="molecule type" value="Genomic_DNA"/>
</dbReference>
<evidence type="ECO:0000313" key="3">
    <source>
        <dbReference type="Proteomes" id="UP000218231"/>
    </source>
</evidence>
<keyword evidence="1" id="KW-0472">Membrane</keyword>
<sequence>MSDDSYGELVKVNRCSNTDRELQHGRNKGREKSMLVLVSAIWEPQDMLIGMVYTLCAALLVSNCASKKKKEAKVRVCDCVAGSGVRLPPRGTSWISCKG</sequence>
<dbReference type="AlphaFoldDB" id="A0A2A2LL46"/>
<organism evidence="2 3">
    <name type="scientific">Diploscapter pachys</name>
    <dbReference type="NCBI Taxonomy" id="2018661"/>
    <lineage>
        <taxon>Eukaryota</taxon>
        <taxon>Metazoa</taxon>
        <taxon>Ecdysozoa</taxon>
        <taxon>Nematoda</taxon>
        <taxon>Chromadorea</taxon>
        <taxon>Rhabditida</taxon>
        <taxon>Rhabditina</taxon>
        <taxon>Rhabditomorpha</taxon>
        <taxon>Rhabditoidea</taxon>
        <taxon>Rhabditidae</taxon>
        <taxon>Diploscapter</taxon>
    </lineage>
</organism>
<evidence type="ECO:0000313" key="2">
    <source>
        <dbReference type="EMBL" id="PAV86798.1"/>
    </source>
</evidence>
<reference evidence="2 3" key="1">
    <citation type="journal article" date="2017" name="Curr. Biol.">
        <title>Genome architecture and evolution of a unichromosomal asexual nematode.</title>
        <authorList>
            <person name="Fradin H."/>
            <person name="Zegar C."/>
            <person name="Gutwein M."/>
            <person name="Lucas J."/>
            <person name="Kovtun M."/>
            <person name="Corcoran D."/>
            <person name="Baugh L.R."/>
            <person name="Kiontke K."/>
            <person name="Gunsalus K."/>
            <person name="Fitch D.H."/>
            <person name="Piano F."/>
        </authorList>
    </citation>
    <scope>NUCLEOTIDE SEQUENCE [LARGE SCALE GENOMIC DNA]</scope>
    <source>
        <strain evidence="2">PF1309</strain>
    </source>
</reference>
<feature type="transmembrane region" description="Helical" evidence="1">
    <location>
        <begin position="47"/>
        <end position="65"/>
    </location>
</feature>
<protein>
    <submittedName>
        <fullName evidence="2">Uncharacterized protein</fullName>
    </submittedName>
</protein>
<keyword evidence="1" id="KW-0812">Transmembrane</keyword>
<gene>
    <name evidence="2" type="ORF">WR25_04577</name>
</gene>
<dbReference type="Proteomes" id="UP000218231">
    <property type="component" value="Unassembled WGS sequence"/>
</dbReference>
<evidence type="ECO:0000256" key="1">
    <source>
        <dbReference type="SAM" id="Phobius"/>
    </source>
</evidence>
<proteinExistence type="predicted"/>
<keyword evidence="1" id="KW-1133">Transmembrane helix</keyword>